<dbReference type="KEGG" id="pgr:PGTG_13032"/>
<dbReference type="AlphaFoldDB" id="E3KQS5"/>
<reference key="1">
    <citation type="submission" date="2007-01" db="EMBL/GenBank/DDBJ databases">
        <title>The Genome Sequence of Puccinia graminis f. sp. tritici Strain CRL 75-36-700-3.</title>
        <authorList>
            <consortium name="The Broad Institute Genome Sequencing Platform"/>
            <person name="Birren B."/>
            <person name="Lander E."/>
            <person name="Galagan J."/>
            <person name="Nusbaum C."/>
            <person name="Devon K."/>
            <person name="Cuomo C."/>
            <person name="Jaffe D."/>
            <person name="Butler J."/>
            <person name="Alvarez P."/>
            <person name="Gnerre S."/>
            <person name="Grabherr M."/>
            <person name="Mauceli E."/>
            <person name="Brockman W."/>
            <person name="Young S."/>
            <person name="LaButti K."/>
            <person name="Sykes S."/>
            <person name="DeCaprio D."/>
            <person name="Crawford M."/>
            <person name="Koehrsen M."/>
            <person name="Engels R."/>
            <person name="Montgomery P."/>
            <person name="Pearson M."/>
            <person name="Howarth C."/>
            <person name="Larson L."/>
            <person name="White J."/>
            <person name="Zeng Q."/>
            <person name="Kodira C."/>
            <person name="Yandava C."/>
            <person name="Alvarado L."/>
            <person name="O'Leary S."/>
            <person name="Szabo L."/>
            <person name="Dean R."/>
            <person name="Schein J."/>
        </authorList>
    </citation>
    <scope>NUCLEOTIDE SEQUENCE</scope>
    <source>
        <strain>CRL 75-36-700-3</strain>
    </source>
</reference>
<proteinExistence type="predicted"/>
<dbReference type="InParanoid" id="E3KQS5"/>
<accession>E3KQS5</accession>
<dbReference type="GeneID" id="10540912"/>
<sequence length="109" mass="12228">MKLKFPKLRVFKTGAWEGPISNLLEKPMIAFSPIEVLALKSDVVDSKPKGKFRANPFLNLPTLRRLVFCEVQPGYSAPSAYIKACNARRVECVYLSPKDGEDVSLIMKL</sequence>
<dbReference type="OrthoDB" id="2508716at2759"/>
<dbReference type="EMBL" id="DS178301">
    <property type="protein sequence ID" value="EFP86650.1"/>
    <property type="molecule type" value="Genomic_DNA"/>
</dbReference>
<protein>
    <submittedName>
        <fullName evidence="1">Uncharacterized protein</fullName>
    </submittedName>
</protein>
<keyword evidence="2" id="KW-1185">Reference proteome</keyword>
<dbReference type="Proteomes" id="UP000008783">
    <property type="component" value="Unassembled WGS sequence"/>
</dbReference>
<dbReference type="VEuPathDB" id="FungiDB:PGTG_13032"/>
<evidence type="ECO:0000313" key="1">
    <source>
        <dbReference type="EMBL" id="EFP86650.1"/>
    </source>
</evidence>
<evidence type="ECO:0000313" key="2">
    <source>
        <dbReference type="Proteomes" id="UP000008783"/>
    </source>
</evidence>
<dbReference type="HOGENOM" id="CLU_2185263_0_0_1"/>
<reference evidence="2" key="2">
    <citation type="journal article" date="2011" name="Proc. Natl. Acad. Sci. U.S.A.">
        <title>Obligate biotrophy features unraveled by the genomic analysis of rust fungi.</title>
        <authorList>
            <person name="Duplessis S."/>
            <person name="Cuomo C.A."/>
            <person name="Lin Y.-C."/>
            <person name="Aerts A."/>
            <person name="Tisserant E."/>
            <person name="Veneault-Fourrey C."/>
            <person name="Joly D.L."/>
            <person name="Hacquard S."/>
            <person name="Amselem J."/>
            <person name="Cantarel B.L."/>
            <person name="Chiu R."/>
            <person name="Coutinho P.M."/>
            <person name="Feau N."/>
            <person name="Field M."/>
            <person name="Frey P."/>
            <person name="Gelhaye E."/>
            <person name="Goldberg J."/>
            <person name="Grabherr M.G."/>
            <person name="Kodira C.D."/>
            <person name="Kohler A."/>
            <person name="Kuees U."/>
            <person name="Lindquist E.A."/>
            <person name="Lucas S.M."/>
            <person name="Mago R."/>
            <person name="Mauceli E."/>
            <person name="Morin E."/>
            <person name="Murat C."/>
            <person name="Pangilinan J.L."/>
            <person name="Park R."/>
            <person name="Pearson M."/>
            <person name="Quesneville H."/>
            <person name="Rouhier N."/>
            <person name="Sakthikumar S."/>
            <person name="Salamov A.A."/>
            <person name="Schmutz J."/>
            <person name="Selles B."/>
            <person name="Shapiro H."/>
            <person name="Tanguay P."/>
            <person name="Tuskan G.A."/>
            <person name="Henrissat B."/>
            <person name="Van de Peer Y."/>
            <person name="Rouze P."/>
            <person name="Ellis J.G."/>
            <person name="Dodds P.N."/>
            <person name="Schein J.E."/>
            <person name="Zhong S."/>
            <person name="Hamelin R.C."/>
            <person name="Grigoriev I.V."/>
            <person name="Szabo L.J."/>
            <person name="Martin F."/>
        </authorList>
    </citation>
    <scope>NUCLEOTIDE SEQUENCE [LARGE SCALE GENOMIC DNA]</scope>
    <source>
        <strain evidence="2">CRL 75-36-700-3 / race SCCL</strain>
    </source>
</reference>
<gene>
    <name evidence="1" type="ORF">PGTG_13032</name>
</gene>
<organism evidence="1 2">
    <name type="scientific">Puccinia graminis f. sp. tritici (strain CRL 75-36-700-3 / race SCCL)</name>
    <name type="common">Black stem rust fungus</name>
    <dbReference type="NCBI Taxonomy" id="418459"/>
    <lineage>
        <taxon>Eukaryota</taxon>
        <taxon>Fungi</taxon>
        <taxon>Dikarya</taxon>
        <taxon>Basidiomycota</taxon>
        <taxon>Pucciniomycotina</taxon>
        <taxon>Pucciniomycetes</taxon>
        <taxon>Pucciniales</taxon>
        <taxon>Pucciniaceae</taxon>
        <taxon>Puccinia</taxon>
    </lineage>
</organism>
<dbReference type="RefSeq" id="XP_003331069.1">
    <property type="nucleotide sequence ID" value="XM_003331021.2"/>
</dbReference>
<name>E3KQS5_PUCGT</name>